<evidence type="ECO:0000256" key="1">
    <source>
        <dbReference type="SAM" id="Coils"/>
    </source>
</evidence>
<reference evidence="2 3" key="1">
    <citation type="submission" date="2024-09" db="EMBL/GenBank/DDBJ databases">
        <authorList>
            <person name="Sun Q."/>
            <person name="Mori K."/>
        </authorList>
    </citation>
    <scope>NUCLEOTIDE SEQUENCE [LARGE SCALE GENOMIC DNA]</scope>
    <source>
        <strain evidence="2 3">CCM 7759</strain>
    </source>
</reference>
<dbReference type="Gene3D" id="1.10.287.1490">
    <property type="match status" value="1"/>
</dbReference>
<gene>
    <name evidence="2" type="ORF">ACFFK0_18465</name>
</gene>
<dbReference type="RefSeq" id="WP_377471783.1">
    <property type="nucleotide sequence ID" value="NZ_JBHLWN010000073.1"/>
</dbReference>
<evidence type="ECO:0008006" key="4">
    <source>
        <dbReference type="Google" id="ProtNLM"/>
    </source>
</evidence>
<name>A0ABV6DP51_9BACL</name>
<dbReference type="EMBL" id="JBHLWN010000073">
    <property type="protein sequence ID" value="MFC0214417.1"/>
    <property type="molecule type" value="Genomic_DNA"/>
</dbReference>
<organism evidence="2 3">
    <name type="scientific">Paenibacillus chartarius</name>
    <dbReference type="NCBI Taxonomy" id="747481"/>
    <lineage>
        <taxon>Bacteria</taxon>
        <taxon>Bacillati</taxon>
        <taxon>Bacillota</taxon>
        <taxon>Bacilli</taxon>
        <taxon>Bacillales</taxon>
        <taxon>Paenibacillaceae</taxon>
        <taxon>Paenibacillus</taxon>
    </lineage>
</organism>
<sequence>MTHSKSSDLSMNRAIDRLTNKEISAREVHNNPHLKQANRYICLGCEKLPNHLLLETERNKKQTILEHVAHDEHPFFRKGKLQMHYERCRFRNPDSNVISLAKANGISIDDRTKVLKILTSAKLVRKSGNPLGYSRRAYTKFFTHPAHQKFYFFLSSLLKDYEITTFKNNVSAFYVKTETEKTVNLTDIFGFQDDIVKLVEKNSSSCLAVVIGTVKNITHKGHILIDFTTSKVESNQNTKPFRLFVHQDYASKVGDVSLLENQKIACYGFAEKKILPHGTFYQMELYSIAHQIFFFDNPPTRERIGSVDEPDDPLDYALQECAGFTSRFWGTARVSDHEITELLVLNNQSGLDQLKAALVREESKQSRYEEFISNWDALKLKVENVKRQLEQLRTHLQSVTTAHGNESAKLSSKFGFNRKTLKTLEDDMNRTRQRIEETERALEAKENKLQQSAGLKKEWDEWKQSLQKRKQDIKNAERSAAIEMQLKQLLGSFAPLIFRVPLQHPRWNLFLGLNARIKSETSINVKAIFQLYVSQNQAWFPADHPFQERVIEHQVSINQLNESPREAMKGFYAKIGNAIIEGIKLMGWPVSKCVCPKCRGSMKLNYRYTKHYLVCWDTKCRGEYELEW</sequence>
<accession>A0ABV6DP51</accession>
<keyword evidence="3" id="KW-1185">Reference proteome</keyword>
<proteinExistence type="predicted"/>
<keyword evidence="1" id="KW-0175">Coiled coil</keyword>
<protein>
    <recommendedName>
        <fullName evidence="4">Transposase</fullName>
    </recommendedName>
</protein>
<feature type="coiled-coil region" evidence="1">
    <location>
        <begin position="375"/>
        <end position="455"/>
    </location>
</feature>
<dbReference type="Proteomes" id="UP001589776">
    <property type="component" value="Unassembled WGS sequence"/>
</dbReference>
<evidence type="ECO:0000313" key="3">
    <source>
        <dbReference type="Proteomes" id="UP001589776"/>
    </source>
</evidence>
<evidence type="ECO:0000313" key="2">
    <source>
        <dbReference type="EMBL" id="MFC0214417.1"/>
    </source>
</evidence>
<comment type="caution">
    <text evidence="2">The sequence shown here is derived from an EMBL/GenBank/DDBJ whole genome shotgun (WGS) entry which is preliminary data.</text>
</comment>